<dbReference type="SUPFAM" id="SSF55073">
    <property type="entry name" value="Nucleotide cyclase"/>
    <property type="match status" value="1"/>
</dbReference>
<dbReference type="PANTHER" id="PTHR45138:SF9">
    <property type="entry name" value="DIGUANYLATE CYCLASE DGCM-RELATED"/>
    <property type="match status" value="1"/>
</dbReference>
<dbReference type="CDD" id="cd00038">
    <property type="entry name" value="CAP_ED"/>
    <property type="match status" value="1"/>
</dbReference>
<feature type="domain" description="GGDEF" evidence="4">
    <location>
        <begin position="185"/>
        <end position="319"/>
    </location>
</feature>
<dbReference type="CDD" id="cd01949">
    <property type="entry name" value="GGDEF"/>
    <property type="match status" value="1"/>
</dbReference>
<comment type="catalytic activity">
    <reaction evidence="2">
        <text>2 GTP = 3',3'-c-di-GMP + 2 diphosphate</text>
        <dbReference type="Rhea" id="RHEA:24898"/>
        <dbReference type="ChEBI" id="CHEBI:33019"/>
        <dbReference type="ChEBI" id="CHEBI:37565"/>
        <dbReference type="ChEBI" id="CHEBI:58805"/>
        <dbReference type="EC" id="2.7.7.65"/>
    </reaction>
</comment>
<name>A0A0E2E574_TREDN</name>
<dbReference type="RefSeq" id="WP_002684482.1">
    <property type="nucleotide sequence ID" value="NZ_CM001795.1"/>
</dbReference>
<dbReference type="InterPro" id="IPR018490">
    <property type="entry name" value="cNMP-bd_dom_sf"/>
</dbReference>
<dbReference type="PROSITE" id="PS50042">
    <property type="entry name" value="CNMP_BINDING_3"/>
    <property type="match status" value="1"/>
</dbReference>
<dbReference type="EMBL" id="AGDV01000012">
    <property type="protein sequence ID" value="EMB33023.1"/>
    <property type="molecule type" value="Genomic_DNA"/>
</dbReference>
<protein>
    <recommendedName>
        <fullName evidence="1">diguanylate cyclase</fullName>
        <ecNumber evidence="1">2.7.7.65</ecNumber>
    </recommendedName>
</protein>
<evidence type="ECO:0000259" key="3">
    <source>
        <dbReference type="PROSITE" id="PS50042"/>
    </source>
</evidence>
<dbReference type="Proteomes" id="UP000011705">
    <property type="component" value="Chromosome"/>
</dbReference>
<accession>A0A0E2E574</accession>
<sequence>MISDGQKIKALSNTPLFAGWDEVYLKDIADMVGIDSYQKGDIIFKQDTRGDRFYIIVEGNVIILSPEDNSVLAEFVSGEMFGETAMLTQEEQKAIASANENSIILSFPKDGIPMEEVFKDNPVTYAQLLKSFLVMVSRRTRKANSLIKENSPIMQELQKQVYGDKLTGLLNKAYLEENIADFMKSSFSLIMMKPDNFKAINDTYGHEKGDACLTFIGNHLSHFLDTDSVLIRYQGNEFAVLTPDQGRDGAASLAEKIKAALENLDISPVVNSPFKLSMSLGVLLYPDTKIEKTEFIKQCSEMPLIGRARGGSKILFEEDINE</sequence>
<organism evidence="5">
    <name type="scientific">Treponema denticola H-22</name>
    <dbReference type="NCBI Taxonomy" id="999432"/>
    <lineage>
        <taxon>Bacteria</taxon>
        <taxon>Pseudomonadati</taxon>
        <taxon>Spirochaetota</taxon>
        <taxon>Spirochaetia</taxon>
        <taxon>Spirochaetales</taxon>
        <taxon>Treponemataceae</taxon>
        <taxon>Treponema</taxon>
    </lineage>
</organism>
<evidence type="ECO:0000256" key="1">
    <source>
        <dbReference type="ARBA" id="ARBA00012528"/>
    </source>
</evidence>
<dbReference type="Gene3D" id="2.60.120.10">
    <property type="entry name" value="Jelly Rolls"/>
    <property type="match status" value="1"/>
</dbReference>
<proteinExistence type="predicted"/>
<dbReference type="Pfam" id="PF00990">
    <property type="entry name" value="GGDEF"/>
    <property type="match status" value="1"/>
</dbReference>
<dbReference type="SMART" id="SM00100">
    <property type="entry name" value="cNMP"/>
    <property type="match status" value="1"/>
</dbReference>
<dbReference type="PROSITE" id="PS50887">
    <property type="entry name" value="GGDEF"/>
    <property type="match status" value="1"/>
</dbReference>
<dbReference type="NCBIfam" id="TIGR00254">
    <property type="entry name" value="GGDEF"/>
    <property type="match status" value="1"/>
</dbReference>
<gene>
    <name evidence="5" type="ORF">HMPREF9726_01384</name>
</gene>
<comment type="caution">
    <text evidence="5">The sequence shown here is derived from an EMBL/GenBank/DDBJ whole genome shotgun (WGS) entry which is preliminary data.</text>
</comment>
<dbReference type="GO" id="GO:0052621">
    <property type="term" value="F:diguanylate cyclase activity"/>
    <property type="evidence" value="ECO:0007669"/>
    <property type="project" value="UniProtKB-EC"/>
</dbReference>
<dbReference type="InterPro" id="IPR029787">
    <property type="entry name" value="Nucleotide_cyclase"/>
</dbReference>
<dbReference type="InterPro" id="IPR014710">
    <property type="entry name" value="RmlC-like_jellyroll"/>
</dbReference>
<dbReference type="InterPro" id="IPR043128">
    <property type="entry name" value="Rev_trsase/Diguanyl_cyclase"/>
</dbReference>
<evidence type="ECO:0000313" key="5">
    <source>
        <dbReference type="EMBL" id="EMB33023.1"/>
    </source>
</evidence>
<evidence type="ECO:0000256" key="2">
    <source>
        <dbReference type="ARBA" id="ARBA00034247"/>
    </source>
</evidence>
<dbReference type="PATRIC" id="fig|999432.5.peg.1438"/>
<dbReference type="SMART" id="SM00267">
    <property type="entry name" value="GGDEF"/>
    <property type="match status" value="1"/>
</dbReference>
<dbReference type="HOGENOM" id="CLU_836629_0_0_12"/>
<dbReference type="InterPro" id="IPR050469">
    <property type="entry name" value="Diguanylate_Cyclase"/>
</dbReference>
<dbReference type="PANTHER" id="PTHR45138">
    <property type="entry name" value="REGULATORY COMPONENTS OF SENSORY TRANSDUCTION SYSTEM"/>
    <property type="match status" value="1"/>
</dbReference>
<dbReference type="InterPro" id="IPR000160">
    <property type="entry name" value="GGDEF_dom"/>
</dbReference>
<reference evidence="5" key="1">
    <citation type="submission" date="2012-01" db="EMBL/GenBank/DDBJ databases">
        <title>The Genome Sequence of Treponema denticola H-22.</title>
        <authorList>
            <consortium name="The Broad Institute Genome Sequencing Platform"/>
            <person name="Earl A."/>
            <person name="Ward D."/>
            <person name="Feldgarden M."/>
            <person name="Gevers D."/>
            <person name="Blanton J.M."/>
            <person name="Fenno C.J."/>
            <person name="Baranova O.V."/>
            <person name="Mathney J."/>
            <person name="Dewhirst F.E."/>
            <person name="Izard J."/>
            <person name="Young S.K."/>
            <person name="Zeng Q."/>
            <person name="Gargeya S."/>
            <person name="Fitzgerald M."/>
            <person name="Haas B."/>
            <person name="Abouelleil A."/>
            <person name="Alvarado L."/>
            <person name="Arachchi H.M."/>
            <person name="Berlin A."/>
            <person name="Chapman S.B."/>
            <person name="Gearin G."/>
            <person name="Goldberg J."/>
            <person name="Griggs A."/>
            <person name="Gujja S."/>
            <person name="Hansen M."/>
            <person name="Heiman D."/>
            <person name="Howarth C."/>
            <person name="Larimer J."/>
            <person name="Lui A."/>
            <person name="MacDonald P.J.P."/>
            <person name="McCowen C."/>
            <person name="Montmayeur A."/>
            <person name="Murphy C."/>
            <person name="Neiman D."/>
            <person name="Pearson M."/>
            <person name="Priest M."/>
            <person name="Roberts A."/>
            <person name="Saif S."/>
            <person name="Shea T."/>
            <person name="Sisk P."/>
            <person name="Stolte C."/>
            <person name="Sykes S."/>
            <person name="Wortman J."/>
            <person name="Nusbaum C."/>
            <person name="Birren B."/>
        </authorList>
    </citation>
    <scope>NUCLEOTIDE SEQUENCE [LARGE SCALE GENOMIC DNA]</scope>
    <source>
        <strain evidence="5">H-22</strain>
    </source>
</reference>
<dbReference type="InterPro" id="IPR000595">
    <property type="entry name" value="cNMP-bd_dom"/>
</dbReference>
<dbReference type="AlphaFoldDB" id="A0A0E2E574"/>
<evidence type="ECO:0000259" key="4">
    <source>
        <dbReference type="PROSITE" id="PS50887"/>
    </source>
</evidence>
<dbReference type="SUPFAM" id="SSF51206">
    <property type="entry name" value="cAMP-binding domain-like"/>
    <property type="match status" value="1"/>
</dbReference>
<feature type="domain" description="Cyclic nucleotide-binding" evidence="3">
    <location>
        <begin position="16"/>
        <end position="110"/>
    </location>
</feature>
<dbReference type="EC" id="2.7.7.65" evidence="1"/>
<dbReference type="Pfam" id="PF00027">
    <property type="entry name" value="cNMP_binding"/>
    <property type="match status" value="1"/>
</dbReference>
<dbReference type="Gene3D" id="3.30.70.270">
    <property type="match status" value="1"/>
</dbReference>